<dbReference type="Gramene" id="Psat07G0457000-T1">
    <property type="protein sequence ID" value="KAI5388964.1"/>
    <property type="gene ID" value="KIW84_074570"/>
</dbReference>
<gene>
    <name evidence="2" type="ORF">KIW84_074570</name>
</gene>
<dbReference type="PANTHER" id="PTHR48435">
    <property type="entry name" value="POLYPROTEIN"/>
    <property type="match status" value="1"/>
</dbReference>
<dbReference type="InterPro" id="IPR053098">
    <property type="entry name" value="Petuviruses_polyprotein"/>
</dbReference>
<evidence type="ECO:0000313" key="3">
    <source>
        <dbReference type="Proteomes" id="UP001058974"/>
    </source>
</evidence>
<dbReference type="PANTHER" id="PTHR48435:SF1">
    <property type="entry name" value="POLYPROTEIN"/>
    <property type="match status" value="1"/>
</dbReference>
<dbReference type="Proteomes" id="UP001058974">
    <property type="component" value="Chromosome 7"/>
</dbReference>
<comment type="caution">
    <text evidence="2">The sequence shown here is derived from an EMBL/GenBank/DDBJ whole genome shotgun (WGS) entry which is preliminary data.</text>
</comment>
<name>A0A9D4VRM1_PEA</name>
<reference evidence="2 3" key="1">
    <citation type="journal article" date="2022" name="Nat. Genet.">
        <title>Improved pea reference genome and pan-genome highlight genomic features and evolutionary characteristics.</title>
        <authorList>
            <person name="Yang T."/>
            <person name="Liu R."/>
            <person name="Luo Y."/>
            <person name="Hu S."/>
            <person name="Wang D."/>
            <person name="Wang C."/>
            <person name="Pandey M.K."/>
            <person name="Ge S."/>
            <person name="Xu Q."/>
            <person name="Li N."/>
            <person name="Li G."/>
            <person name="Huang Y."/>
            <person name="Saxena R.K."/>
            <person name="Ji Y."/>
            <person name="Li M."/>
            <person name="Yan X."/>
            <person name="He Y."/>
            <person name="Liu Y."/>
            <person name="Wang X."/>
            <person name="Xiang C."/>
            <person name="Varshney R.K."/>
            <person name="Ding H."/>
            <person name="Gao S."/>
            <person name="Zong X."/>
        </authorList>
    </citation>
    <scope>NUCLEOTIDE SEQUENCE [LARGE SCALE GENOMIC DNA]</scope>
    <source>
        <strain evidence="2 3">cv. Zhongwan 6</strain>
    </source>
</reference>
<proteinExistence type="predicted"/>
<organism evidence="2 3">
    <name type="scientific">Pisum sativum</name>
    <name type="common">Garden pea</name>
    <name type="synonym">Lathyrus oleraceus</name>
    <dbReference type="NCBI Taxonomy" id="3888"/>
    <lineage>
        <taxon>Eukaryota</taxon>
        <taxon>Viridiplantae</taxon>
        <taxon>Streptophyta</taxon>
        <taxon>Embryophyta</taxon>
        <taxon>Tracheophyta</taxon>
        <taxon>Spermatophyta</taxon>
        <taxon>Magnoliopsida</taxon>
        <taxon>eudicotyledons</taxon>
        <taxon>Gunneridae</taxon>
        <taxon>Pentapetalae</taxon>
        <taxon>rosids</taxon>
        <taxon>fabids</taxon>
        <taxon>Fabales</taxon>
        <taxon>Fabaceae</taxon>
        <taxon>Papilionoideae</taxon>
        <taxon>50 kb inversion clade</taxon>
        <taxon>NPAAA clade</taxon>
        <taxon>Hologalegina</taxon>
        <taxon>IRL clade</taxon>
        <taxon>Fabeae</taxon>
        <taxon>Lathyrus</taxon>
    </lineage>
</organism>
<dbReference type="EMBL" id="JAMSHJ010000007">
    <property type="protein sequence ID" value="KAI5388964.1"/>
    <property type="molecule type" value="Genomic_DNA"/>
</dbReference>
<dbReference type="AlphaFoldDB" id="A0A9D4VRM1"/>
<sequence>MLEEITFGKSLDQKEREIRNLQGQVKDINYFLRASHERKPEHVENSFFDPLVFPTYFKQLERPSPFYPTYVSSPPDQVRYIPTAYRPKSARITTPSTSKTKGKVSCLSASSSDSKIIPDTPSPKIQKEEETLDKGFQATEITRNHESPKKITLLLNHQHKREMSPRQMTLHGKYKEEESFFEEEFPEETLVPERTKPKDGPWFTFDDITPSSWRKRLLEFGTQLETQMMKTSADSYKIIEEFCCRMTSTMKEWYPNLRTFKQDELHHLETTTNILGVLHHEFISDMEIFYRKNRQEFFEMKCCSLKTKNLDKHYHMMEQRYYVLNGYNDPSLKNTYVSSLPEELQPDIHRMLAATQKDIKTMSLGQIHQPLEGDLESLNSDQSSTNEEISFTLQDSSSDEASFSESKDDKYIIVYSFKEIGSSLPTPPLPCVEVHVLATKFSRPKKVITYMDTGAQITIMNPSILPVESWVTHVAYFVAADGKVFKTDLMTREKIGIKLFPYCIVWTRVIGINLPNKDIMVGIDVYSVVNRLQILLTGFKFKRELKPYFGILKLY</sequence>
<feature type="region of interest" description="Disordered" evidence="1">
    <location>
        <begin position="91"/>
        <end position="123"/>
    </location>
</feature>
<evidence type="ECO:0000256" key="1">
    <source>
        <dbReference type="SAM" id="MobiDB-lite"/>
    </source>
</evidence>
<protein>
    <submittedName>
        <fullName evidence="2">Uncharacterized protein</fullName>
    </submittedName>
</protein>
<evidence type="ECO:0000313" key="2">
    <source>
        <dbReference type="EMBL" id="KAI5388964.1"/>
    </source>
</evidence>
<keyword evidence="3" id="KW-1185">Reference proteome</keyword>
<accession>A0A9D4VRM1</accession>